<gene>
    <name evidence="8" type="ORF">C791_4257</name>
</gene>
<dbReference type="SUPFAM" id="SSF53850">
    <property type="entry name" value="Periplasmic binding protein-like II"/>
    <property type="match status" value="1"/>
</dbReference>
<dbReference type="EMBL" id="ANMG01000004">
    <property type="protein sequence ID" value="EMD29408.1"/>
    <property type="molecule type" value="Genomic_DNA"/>
</dbReference>
<dbReference type="Proteomes" id="UP000014137">
    <property type="component" value="Unassembled WGS sequence"/>
</dbReference>
<dbReference type="Gene3D" id="3.10.105.10">
    <property type="entry name" value="Dipeptide-binding Protein, Domain 3"/>
    <property type="match status" value="1"/>
</dbReference>
<dbReference type="PANTHER" id="PTHR30290:SF10">
    <property type="entry name" value="PERIPLASMIC OLIGOPEPTIDE-BINDING PROTEIN-RELATED"/>
    <property type="match status" value="1"/>
</dbReference>
<comment type="similarity">
    <text evidence="2">Belongs to the bacterial solute-binding protein 5 family.</text>
</comment>
<evidence type="ECO:0000313" key="8">
    <source>
        <dbReference type="EMBL" id="EMD29408.1"/>
    </source>
</evidence>
<dbReference type="Gene3D" id="3.40.190.10">
    <property type="entry name" value="Periplasmic binding protein-like II"/>
    <property type="match status" value="1"/>
</dbReference>
<evidence type="ECO:0000313" key="9">
    <source>
        <dbReference type="Proteomes" id="UP000014137"/>
    </source>
</evidence>
<accession>M2PXQ5</accession>
<keyword evidence="5" id="KW-0472">Membrane</keyword>
<keyword evidence="5" id="KW-0812">Transmembrane</keyword>
<feature type="signal peptide" evidence="6">
    <location>
        <begin position="1"/>
        <end position="35"/>
    </location>
</feature>
<feature type="transmembrane region" description="Helical" evidence="5">
    <location>
        <begin position="581"/>
        <end position="602"/>
    </location>
</feature>
<dbReference type="AlphaFoldDB" id="M2PXQ5"/>
<dbReference type="GO" id="GO:0042597">
    <property type="term" value="C:periplasmic space"/>
    <property type="evidence" value="ECO:0007669"/>
    <property type="project" value="UniProtKB-ARBA"/>
</dbReference>
<evidence type="ECO:0000256" key="1">
    <source>
        <dbReference type="ARBA" id="ARBA00004196"/>
    </source>
</evidence>
<dbReference type="InterPro" id="IPR030678">
    <property type="entry name" value="Peptide/Ni-bd"/>
</dbReference>
<protein>
    <submittedName>
        <fullName evidence="8">Periplasmic oligopeptide-binding protein OppA</fullName>
    </submittedName>
</protein>
<sequence>MVFVRTERFPKRRRGLRVVAVLAASAVATVPFVPAAAAQQQGKVLRVALTTGIDHLNPFTAQLSAATQVGRFNYEFLTLPSAEDTQPTGGVAESWKTSDDKLTWTFTIRQGMKWSDGKPVTAQDPAYTFQRMLDDENARTANGSYVGNFASVSAPDDKTLVIKTKTPQSSMTSLDVPIVPKHIWEPIKDLNAPSTDELAVVGVGSGPYLLTEYKKNEFVKFKANKDYWRGAPKVDELQLLQFKDAEAAVNALKQGEVDVINRLTPTQFDALKGEKNITTNKAPGRRYNELIINFGVKNVVDQPIGDGNPILKDVRVRKAIAQAIDTKTIVEKVMNGYGQAGTGVVPAIYKSYTWTPSDAEKTKFDIAAANTTLDQAGYAKGADGIRVAPGGAKLEFRLAGHANRPFDQRTAQFVSGWLKDAGIGVKQELVSDDELDDRTTAGNYDLAISGYGTSPDPDYALSLNTCAGRPNAQGNGGSSATFFCDPRYEDLYKKQLTEFDPAKRAEIVKQAQAILAGEYVDVVLDYDNVLEAYRSDKFSSFTKQPQPDGAILEQSGYWGVYGATPADAAASGSEDGGSNTGLWIGIGAVVLVVLVGGGVLLGRRGKSADDRE</sequence>
<organism evidence="8 9">
    <name type="scientific">Amycolatopsis azurea DSM 43854</name>
    <dbReference type="NCBI Taxonomy" id="1238180"/>
    <lineage>
        <taxon>Bacteria</taxon>
        <taxon>Bacillati</taxon>
        <taxon>Actinomycetota</taxon>
        <taxon>Actinomycetes</taxon>
        <taxon>Pseudonocardiales</taxon>
        <taxon>Pseudonocardiaceae</taxon>
        <taxon>Amycolatopsis</taxon>
    </lineage>
</organism>
<evidence type="ECO:0000256" key="2">
    <source>
        <dbReference type="ARBA" id="ARBA00005695"/>
    </source>
</evidence>
<comment type="caution">
    <text evidence="8">The sequence shown here is derived from an EMBL/GenBank/DDBJ whole genome shotgun (WGS) entry which is preliminary data.</text>
</comment>
<dbReference type="GO" id="GO:0043190">
    <property type="term" value="C:ATP-binding cassette (ABC) transporter complex"/>
    <property type="evidence" value="ECO:0007669"/>
    <property type="project" value="InterPro"/>
</dbReference>
<evidence type="ECO:0000256" key="6">
    <source>
        <dbReference type="SAM" id="SignalP"/>
    </source>
</evidence>
<proteinExistence type="inferred from homology"/>
<keyword evidence="3" id="KW-0813">Transport</keyword>
<dbReference type="CDD" id="cd00995">
    <property type="entry name" value="PBP2_NikA_DppA_OppA_like"/>
    <property type="match status" value="1"/>
</dbReference>
<keyword evidence="4 6" id="KW-0732">Signal</keyword>
<evidence type="ECO:0000256" key="3">
    <source>
        <dbReference type="ARBA" id="ARBA00022448"/>
    </source>
</evidence>
<dbReference type="InterPro" id="IPR000914">
    <property type="entry name" value="SBP_5_dom"/>
</dbReference>
<dbReference type="PATRIC" id="fig|1238180.3.peg.719"/>
<reference evidence="8 9" key="1">
    <citation type="submission" date="2012-10" db="EMBL/GenBank/DDBJ databases">
        <title>Genome assembly of Amycolatopsis azurea DSM 43854.</title>
        <authorList>
            <person name="Khatri I."/>
            <person name="Kaur I."/>
            <person name="Subramanian S."/>
            <person name="Mayilraj S."/>
        </authorList>
    </citation>
    <scope>NUCLEOTIDE SEQUENCE [LARGE SCALE GENOMIC DNA]</scope>
    <source>
        <strain evidence="8 9">DSM 43854</strain>
    </source>
</reference>
<dbReference type="GO" id="GO:0030313">
    <property type="term" value="C:cell envelope"/>
    <property type="evidence" value="ECO:0007669"/>
    <property type="project" value="UniProtKB-SubCell"/>
</dbReference>
<dbReference type="GO" id="GO:0015833">
    <property type="term" value="P:peptide transport"/>
    <property type="evidence" value="ECO:0007669"/>
    <property type="project" value="TreeGrafter"/>
</dbReference>
<comment type="subcellular location">
    <subcellularLocation>
        <location evidence="1">Cell envelope</location>
    </subcellularLocation>
</comment>
<dbReference type="PANTHER" id="PTHR30290">
    <property type="entry name" value="PERIPLASMIC BINDING COMPONENT OF ABC TRANSPORTER"/>
    <property type="match status" value="1"/>
</dbReference>
<evidence type="ECO:0000256" key="5">
    <source>
        <dbReference type="SAM" id="Phobius"/>
    </source>
</evidence>
<dbReference type="InterPro" id="IPR039424">
    <property type="entry name" value="SBP_5"/>
</dbReference>
<evidence type="ECO:0000259" key="7">
    <source>
        <dbReference type="Pfam" id="PF00496"/>
    </source>
</evidence>
<dbReference type="GO" id="GO:1904680">
    <property type="term" value="F:peptide transmembrane transporter activity"/>
    <property type="evidence" value="ECO:0007669"/>
    <property type="project" value="TreeGrafter"/>
</dbReference>
<dbReference type="PIRSF" id="PIRSF002741">
    <property type="entry name" value="MppA"/>
    <property type="match status" value="1"/>
</dbReference>
<evidence type="ECO:0000256" key="4">
    <source>
        <dbReference type="ARBA" id="ARBA00022729"/>
    </source>
</evidence>
<name>M2PXQ5_9PSEU</name>
<keyword evidence="5" id="KW-1133">Transmembrane helix</keyword>
<feature type="chain" id="PRO_5039360376" evidence="6">
    <location>
        <begin position="36"/>
        <end position="612"/>
    </location>
</feature>
<dbReference type="Pfam" id="PF00496">
    <property type="entry name" value="SBP_bac_5"/>
    <property type="match status" value="1"/>
</dbReference>
<feature type="domain" description="Solute-binding protein family 5" evidence="7">
    <location>
        <begin position="87"/>
        <end position="463"/>
    </location>
</feature>